<keyword evidence="1" id="KW-0812">Transmembrane</keyword>
<feature type="domain" description="Serine aminopeptidase S33" evidence="2">
    <location>
        <begin position="74"/>
        <end position="179"/>
    </location>
</feature>
<dbReference type="SUPFAM" id="SSF53474">
    <property type="entry name" value="alpha/beta-Hydrolases"/>
    <property type="match status" value="1"/>
</dbReference>
<evidence type="ECO:0000259" key="2">
    <source>
        <dbReference type="Pfam" id="PF12146"/>
    </source>
</evidence>
<organism evidence="3 4">
    <name type="scientific">Hibiscus sabdariffa</name>
    <name type="common">roselle</name>
    <dbReference type="NCBI Taxonomy" id="183260"/>
    <lineage>
        <taxon>Eukaryota</taxon>
        <taxon>Viridiplantae</taxon>
        <taxon>Streptophyta</taxon>
        <taxon>Embryophyta</taxon>
        <taxon>Tracheophyta</taxon>
        <taxon>Spermatophyta</taxon>
        <taxon>Magnoliopsida</taxon>
        <taxon>eudicotyledons</taxon>
        <taxon>Gunneridae</taxon>
        <taxon>Pentapetalae</taxon>
        <taxon>rosids</taxon>
        <taxon>malvids</taxon>
        <taxon>Malvales</taxon>
        <taxon>Malvaceae</taxon>
        <taxon>Malvoideae</taxon>
        <taxon>Hibiscus</taxon>
    </lineage>
</organism>
<protein>
    <recommendedName>
        <fullName evidence="2">Serine aminopeptidase S33 domain-containing protein</fullName>
    </recommendedName>
</protein>
<keyword evidence="4" id="KW-1185">Reference proteome</keyword>
<proteinExistence type="predicted"/>
<name>A0ABR1ZWP2_9ROSI</name>
<evidence type="ECO:0000313" key="3">
    <source>
        <dbReference type="EMBL" id="KAK8485176.1"/>
    </source>
</evidence>
<keyword evidence="1" id="KW-1133">Transmembrane helix</keyword>
<dbReference type="Pfam" id="PF12146">
    <property type="entry name" value="Hydrolase_4"/>
    <property type="match status" value="1"/>
</dbReference>
<feature type="transmembrane region" description="Helical" evidence="1">
    <location>
        <begin position="251"/>
        <end position="269"/>
    </location>
</feature>
<comment type="caution">
    <text evidence="3">The sequence shown here is derived from an EMBL/GenBank/DDBJ whole genome shotgun (WGS) entry which is preliminary data.</text>
</comment>
<sequence length="346" mass="38090">MGCMCSQLAAKFAFFPPSPPTYQVKKGDDGKLTVVSSSSMPAPVADDPSLDVLLIDTKHGNKIVGFYLKNPYARLTVLYSHGNAADLGQLYDLFVQLKVNLRVNLMGYDYSGYGASTGKPSESNTYADIEAVYQCLQTEYGIGQEDLILYGQSVGSGPTLHLAAKLPRLRGVVLHSGILSGLRVLCHVKFSFCFDIYQNIEKIQKVKCPVLVIHLRVRKMMLSIGCTEMDFGKWQGNHMNLCGSKEVVTATWSYTLIIFAIFASSFMKWRTPQQRFALKGFDKVSVYRQGQMPTRLPMTGAVRLNYANLNAPDVRNQSANVAGGQSAHVVGNRATVSGHRNAQNAR</sequence>
<dbReference type="PANTHER" id="PTHR12277">
    <property type="entry name" value="ALPHA/BETA HYDROLASE DOMAIN-CONTAINING PROTEIN"/>
    <property type="match status" value="1"/>
</dbReference>
<dbReference type="Proteomes" id="UP001396334">
    <property type="component" value="Unassembled WGS sequence"/>
</dbReference>
<dbReference type="InterPro" id="IPR029058">
    <property type="entry name" value="AB_hydrolase_fold"/>
</dbReference>
<reference evidence="3 4" key="1">
    <citation type="journal article" date="2024" name="G3 (Bethesda)">
        <title>Genome assembly of Hibiscus sabdariffa L. provides insights into metabolisms of medicinal natural products.</title>
        <authorList>
            <person name="Kim T."/>
        </authorList>
    </citation>
    <scope>NUCLEOTIDE SEQUENCE [LARGE SCALE GENOMIC DNA]</scope>
    <source>
        <strain evidence="3">TK-2024</strain>
        <tissue evidence="3">Old leaves</tissue>
    </source>
</reference>
<dbReference type="EMBL" id="JBBPBN010000515">
    <property type="protein sequence ID" value="KAK8485176.1"/>
    <property type="molecule type" value="Genomic_DNA"/>
</dbReference>
<dbReference type="PANTHER" id="PTHR12277:SF139">
    <property type="entry name" value="ALPHA_BETA-HYDROLASES SUPERFAMILY PROTEIN"/>
    <property type="match status" value="1"/>
</dbReference>
<dbReference type="InterPro" id="IPR022742">
    <property type="entry name" value="Hydrolase_4"/>
</dbReference>
<accession>A0ABR1ZWP2</accession>
<evidence type="ECO:0000256" key="1">
    <source>
        <dbReference type="SAM" id="Phobius"/>
    </source>
</evidence>
<evidence type="ECO:0000313" key="4">
    <source>
        <dbReference type="Proteomes" id="UP001396334"/>
    </source>
</evidence>
<keyword evidence="1" id="KW-0472">Membrane</keyword>
<gene>
    <name evidence="3" type="ORF">V6N11_080186</name>
</gene>
<dbReference type="Gene3D" id="3.40.50.1820">
    <property type="entry name" value="alpha/beta hydrolase"/>
    <property type="match status" value="1"/>
</dbReference>